<proteinExistence type="predicted"/>
<gene>
    <name evidence="2" type="ORF">KUTeg_023034</name>
</gene>
<keyword evidence="1" id="KW-1133">Transmembrane helix</keyword>
<keyword evidence="1" id="KW-0812">Transmembrane</keyword>
<protein>
    <submittedName>
        <fullName evidence="2">Uncharacterized protein</fullName>
    </submittedName>
</protein>
<name>A0ABQ9E0X0_TEGGR</name>
<evidence type="ECO:0000313" key="2">
    <source>
        <dbReference type="EMBL" id="KAJ8298974.1"/>
    </source>
</evidence>
<accession>A0ABQ9E0X0</accession>
<keyword evidence="1" id="KW-0472">Membrane</keyword>
<evidence type="ECO:0000256" key="1">
    <source>
        <dbReference type="SAM" id="Phobius"/>
    </source>
</evidence>
<comment type="caution">
    <text evidence="2">The sequence shown here is derived from an EMBL/GenBank/DDBJ whole genome shotgun (WGS) entry which is preliminary data.</text>
</comment>
<evidence type="ECO:0000313" key="3">
    <source>
        <dbReference type="Proteomes" id="UP001217089"/>
    </source>
</evidence>
<reference evidence="2 3" key="1">
    <citation type="submission" date="2022-12" db="EMBL/GenBank/DDBJ databases">
        <title>Chromosome-level genome of Tegillarca granosa.</title>
        <authorList>
            <person name="Kim J."/>
        </authorList>
    </citation>
    <scope>NUCLEOTIDE SEQUENCE [LARGE SCALE GENOMIC DNA]</scope>
    <source>
        <strain evidence="2">Teg-2019</strain>
        <tissue evidence="2">Adductor muscle</tissue>
    </source>
</reference>
<keyword evidence="3" id="KW-1185">Reference proteome</keyword>
<dbReference type="Proteomes" id="UP001217089">
    <property type="component" value="Unassembled WGS sequence"/>
</dbReference>
<dbReference type="EMBL" id="JARBDR010000921">
    <property type="protein sequence ID" value="KAJ8298974.1"/>
    <property type="molecule type" value="Genomic_DNA"/>
</dbReference>
<feature type="transmembrane region" description="Helical" evidence="1">
    <location>
        <begin position="90"/>
        <end position="111"/>
    </location>
</feature>
<sequence length="124" mass="14009">MVDLLEKKGMGVGWGMLNNGLKVGFRLLVHGRKLEMLDLKQMEISGPLNVQYATKSKKTQPDWMPPKGTEEVKLKLYNSLTRKKIHDSGAIYWTVSILLNQKFLGMVFAILKSEDNTQIAMATI</sequence>
<organism evidence="2 3">
    <name type="scientific">Tegillarca granosa</name>
    <name type="common">Malaysian cockle</name>
    <name type="synonym">Anadara granosa</name>
    <dbReference type="NCBI Taxonomy" id="220873"/>
    <lineage>
        <taxon>Eukaryota</taxon>
        <taxon>Metazoa</taxon>
        <taxon>Spiralia</taxon>
        <taxon>Lophotrochozoa</taxon>
        <taxon>Mollusca</taxon>
        <taxon>Bivalvia</taxon>
        <taxon>Autobranchia</taxon>
        <taxon>Pteriomorphia</taxon>
        <taxon>Arcoida</taxon>
        <taxon>Arcoidea</taxon>
        <taxon>Arcidae</taxon>
        <taxon>Tegillarca</taxon>
    </lineage>
</organism>